<dbReference type="AlphaFoldDB" id="F0NZN4"/>
<evidence type="ECO:0000313" key="12">
    <source>
        <dbReference type="EMBL" id="ADX67293.1"/>
    </source>
</evidence>
<dbReference type="PANTHER" id="PTHR28259">
    <property type="entry name" value="FLUORIDE EXPORT PROTEIN 1-RELATED"/>
    <property type="match status" value="1"/>
</dbReference>
<gene>
    <name evidence="11" type="primary">fluC</name>
    <name evidence="11" type="synonym">crcB</name>
    <name evidence="12" type="ordered locus">Weevi_0574</name>
</gene>
<organism evidence="12 13">
    <name type="scientific">Weeksella virosa (strain ATCC 43766 / DSM 16922 / JCM 21250 / CCUG 30538 / CDC 9751 / IAM 14551 / NBRC 16016 / NCTC 11634 / CL345/78)</name>
    <dbReference type="NCBI Taxonomy" id="865938"/>
    <lineage>
        <taxon>Bacteria</taxon>
        <taxon>Pseudomonadati</taxon>
        <taxon>Bacteroidota</taxon>
        <taxon>Flavobacteriia</taxon>
        <taxon>Flavobacteriales</taxon>
        <taxon>Weeksellaceae</taxon>
        <taxon>Weeksella</taxon>
    </lineage>
</organism>
<evidence type="ECO:0000256" key="4">
    <source>
        <dbReference type="ARBA" id="ARBA00022692"/>
    </source>
</evidence>
<comment type="similarity">
    <text evidence="9 11">Belongs to the fluoride channel Fluc/FEX (TC 1.A.43) family.</text>
</comment>
<evidence type="ECO:0000313" key="13">
    <source>
        <dbReference type="Proteomes" id="UP000008641"/>
    </source>
</evidence>
<dbReference type="HAMAP" id="MF_00454">
    <property type="entry name" value="FluC"/>
    <property type="match status" value="1"/>
</dbReference>
<feature type="transmembrane region" description="Helical" evidence="11">
    <location>
        <begin position="63"/>
        <end position="84"/>
    </location>
</feature>
<keyword evidence="5 11" id="KW-1133">Transmembrane helix</keyword>
<evidence type="ECO:0000256" key="1">
    <source>
        <dbReference type="ARBA" id="ARBA00004651"/>
    </source>
</evidence>
<dbReference type="EMBL" id="CP002455">
    <property type="protein sequence ID" value="ADX67293.1"/>
    <property type="molecule type" value="Genomic_DNA"/>
</dbReference>
<dbReference type="Proteomes" id="UP000008641">
    <property type="component" value="Chromosome"/>
</dbReference>
<comment type="catalytic activity">
    <reaction evidence="10">
        <text>fluoride(in) = fluoride(out)</text>
        <dbReference type="Rhea" id="RHEA:76159"/>
        <dbReference type="ChEBI" id="CHEBI:17051"/>
    </reaction>
    <physiologicalReaction direction="left-to-right" evidence="10">
        <dbReference type="Rhea" id="RHEA:76160"/>
    </physiologicalReaction>
</comment>
<dbReference type="InterPro" id="IPR003691">
    <property type="entry name" value="FluC"/>
</dbReference>
<feature type="transmembrane region" description="Helical" evidence="11">
    <location>
        <begin position="38"/>
        <end position="57"/>
    </location>
</feature>
<comment type="subcellular location">
    <subcellularLocation>
        <location evidence="11">Cell inner membrane</location>
        <topology evidence="11">Multi-pass membrane protein</topology>
    </subcellularLocation>
    <subcellularLocation>
        <location evidence="1">Cell membrane</location>
        <topology evidence="1">Multi-pass membrane protein</topology>
    </subcellularLocation>
</comment>
<keyword evidence="13" id="KW-1185">Reference proteome</keyword>
<evidence type="ECO:0000256" key="5">
    <source>
        <dbReference type="ARBA" id="ARBA00022989"/>
    </source>
</evidence>
<dbReference type="GO" id="GO:0062054">
    <property type="term" value="F:fluoride channel activity"/>
    <property type="evidence" value="ECO:0007669"/>
    <property type="project" value="UniProtKB-UniRule"/>
</dbReference>
<dbReference type="PANTHER" id="PTHR28259:SF1">
    <property type="entry name" value="FLUORIDE EXPORT PROTEIN 1-RELATED"/>
    <property type="match status" value="1"/>
</dbReference>
<reference evidence="12 13" key="1">
    <citation type="journal article" date="2011" name="Stand. Genomic Sci.">
        <title>Complete genome sequence of Weeksella virosa type strain (9751).</title>
        <authorList>
            <person name="Lang E."/>
            <person name="Teshima H."/>
            <person name="Lucas S."/>
            <person name="Lapidus A."/>
            <person name="Hammon N."/>
            <person name="Deshpande S."/>
            <person name="Nolan M."/>
            <person name="Cheng J.F."/>
            <person name="Pitluck S."/>
            <person name="Liolios K."/>
            <person name="Pagani I."/>
            <person name="Mikhailova N."/>
            <person name="Ivanova N."/>
            <person name="Mavromatis K."/>
            <person name="Pati A."/>
            <person name="Tapia R."/>
            <person name="Han C."/>
            <person name="Goodwin L."/>
            <person name="Chen A."/>
            <person name="Palaniappan K."/>
            <person name="Land M."/>
            <person name="Hauser L."/>
            <person name="Chang Y.J."/>
            <person name="Jeffries C.D."/>
            <person name="Brambilla E.M."/>
            <person name="Kopitz M."/>
            <person name="Rohde M."/>
            <person name="Goker M."/>
            <person name="Tindall B.J."/>
            <person name="Detter J.C."/>
            <person name="Woyke T."/>
            <person name="Bristow J."/>
            <person name="Eisen J.A."/>
            <person name="Markowitz V."/>
            <person name="Hugenholtz P."/>
            <person name="Klenk H.P."/>
            <person name="Kyrpides N.C."/>
        </authorList>
    </citation>
    <scope>NUCLEOTIDE SEQUENCE [LARGE SCALE GENOMIC DNA]</scope>
    <source>
        <strain evidence="13">ATCC 43766 / DSM 16922 / JCM 21250 / NBRC 16016 / NCTC 11634 / CL345/78</strain>
    </source>
</reference>
<keyword evidence="6 11" id="KW-0406">Ion transport</keyword>
<feature type="transmembrane region" description="Helical" evidence="11">
    <location>
        <begin position="6"/>
        <end position="26"/>
    </location>
</feature>
<evidence type="ECO:0000256" key="7">
    <source>
        <dbReference type="ARBA" id="ARBA00023136"/>
    </source>
</evidence>
<dbReference type="RefSeq" id="WP_013597685.1">
    <property type="nucleotide sequence ID" value="NC_015144.1"/>
</dbReference>
<evidence type="ECO:0000256" key="3">
    <source>
        <dbReference type="ARBA" id="ARBA00022519"/>
    </source>
</evidence>
<keyword evidence="4 11" id="KW-0812">Transmembrane</keyword>
<dbReference type="Pfam" id="PF02537">
    <property type="entry name" value="CRCB"/>
    <property type="match status" value="1"/>
</dbReference>
<keyword evidence="11" id="KW-0813">Transport</keyword>
<evidence type="ECO:0000256" key="8">
    <source>
        <dbReference type="ARBA" id="ARBA00023303"/>
    </source>
</evidence>
<dbReference type="GO" id="GO:0046872">
    <property type="term" value="F:metal ion binding"/>
    <property type="evidence" value="ECO:0007669"/>
    <property type="project" value="UniProtKB-KW"/>
</dbReference>
<dbReference type="HOGENOM" id="CLU_114342_2_1_10"/>
<keyword evidence="11" id="KW-0479">Metal-binding</keyword>
<dbReference type="GO" id="GO:0140114">
    <property type="term" value="P:cellular detoxification of fluoride"/>
    <property type="evidence" value="ECO:0007669"/>
    <property type="project" value="UniProtKB-UniRule"/>
</dbReference>
<feature type="binding site" evidence="11">
    <location>
        <position position="74"/>
    </location>
    <ligand>
        <name>Na(+)</name>
        <dbReference type="ChEBI" id="CHEBI:29101"/>
        <note>structural</note>
    </ligand>
</feature>
<dbReference type="OrthoDB" id="9815830at2"/>
<keyword evidence="11" id="KW-0915">Sodium</keyword>
<keyword evidence="3 11" id="KW-0997">Cell inner membrane</keyword>
<proteinExistence type="inferred from homology"/>
<comment type="function">
    <text evidence="11">Fluoride-specific ion channel. Important for reducing fluoride concentration in the cell, thus reducing its toxicity.</text>
</comment>
<dbReference type="STRING" id="865938.Weevi_0574"/>
<keyword evidence="8 11" id="KW-0407">Ion channel</keyword>
<dbReference type="NCBIfam" id="TIGR00494">
    <property type="entry name" value="crcB"/>
    <property type="match status" value="1"/>
</dbReference>
<evidence type="ECO:0000256" key="11">
    <source>
        <dbReference type="HAMAP-Rule" id="MF_00454"/>
    </source>
</evidence>
<reference evidence="13" key="2">
    <citation type="journal article" date="2011" name="Stand. Genomic Sci.">
        <title>Complete genome sequence of Weeksella virosa type strain (9751T).</title>
        <authorList>
            <person name="Lang E."/>
            <person name="Teshima H."/>
            <person name="Lucas S."/>
            <person name="Lapidus A."/>
            <person name="Hammon N."/>
            <person name="Deshpande S."/>
            <person name="Nolan M."/>
            <person name="Cheng J."/>
            <person name="Pitluck S."/>
            <person name="Liolios K."/>
            <person name="Pagani I."/>
            <person name="Mikhailova N."/>
            <person name="Ivanova N."/>
            <person name="Mavromatis K."/>
            <person name="Pati A."/>
            <person name="Tapia R."/>
            <person name="Han C."/>
            <person name="Goodwin L."/>
            <person name="Chen A."/>
            <person name="Palaniappan K."/>
            <person name="Land M."/>
            <person name="Hauser L."/>
            <person name="Chang Y."/>
            <person name="Jeffries C."/>
            <person name="Brambilla E."/>
            <person name="Kopitz M."/>
            <person name="Rohde M."/>
            <person name="Goker M."/>
            <person name="Tindall B."/>
            <person name="Detter J."/>
            <person name="Woyke T."/>
            <person name="Bristow J."/>
            <person name="Eisen J."/>
            <person name="Markowitz V."/>
            <person name="Hugenholtz P."/>
            <person name="Klenk H."/>
            <person name="Kyrpides N."/>
        </authorList>
    </citation>
    <scope>NUCLEOTIDE SEQUENCE [LARGE SCALE GENOMIC DNA]</scope>
    <source>
        <strain evidence="13">ATCC 43766 / DSM 16922 / JCM 21250 / NBRC 16016 / NCTC 11634 / CL345/78</strain>
    </source>
</reference>
<dbReference type="GO" id="GO:0005886">
    <property type="term" value="C:plasma membrane"/>
    <property type="evidence" value="ECO:0007669"/>
    <property type="project" value="UniProtKB-SubCell"/>
</dbReference>
<accession>F0NZN4</accession>
<keyword evidence="7 11" id="KW-0472">Membrane</keyword>
<evidence type="ECO:0000256" key="2">
    <source>
        <dbReference type="ARBA" id="ARBA00022475"/>
    </source>
</evidence>
<keyword evidence="2 11" id="KW-1003">Cell membrane</keyword>
<comment type="activity regulation">
    <text evidence="11">Na(+) is not transported, but it plays an essential structural role and its presence is essential for fluoride channel function.</text>
</comment>
<evidence type="ECO:0000256" key="9">
    <source>
        <dbReference type="ARBA" id="ARBA00035120"/>
    </source>
</evidence>
<evidence type="ECO:0000256" key="6">
    <source>
        <dbReference type="ARBA" id="ARBA00023065"/>
    </source>
</evidence>
<dbReference type="eggNOG" id="COG0239">
    <property type="taxonomic scope" value="Bacteria"/>
</dbReference>
<evidence type="ECO:0000256" key="10">
    <source>
        <dbReference type="ARBA" id="ARBA00035585"/>
    </source>
</evidence>
<name>F0NZN4_WEEVC</name>
<feature type="transmembrane region" description="Helical" evidence="11">
    <location>
        <begin position="96"/>
        <end position="117"/>
    </location>
</feature>
<feature type="binding site" evidence="11">
    <location>
        <position position="77"/>
    </location>
    <ligand>
        <name>Na(+)</name>
        <dbReference type="ChEBI" id="CHEBI:29101"/>
        <note>structural</note>
    </ligand>
</feature>
<sequence>MKTFFYIFIGGGIGSVLRFVLSKYMIQFWHKDFPTGTLIVNLIGCFLIGVLFTYFTKYPTPTIFSWLLIAGFCGGFTTFSTFSLESIVLLEKNQYSIFAIYILSSLLGGISLSFLGAKIASYL</sequence>
<protein>
    <recommendedName>
        <fullName evidence="11">Fluoride-specific ion channel FluC</fullName>
    </recommendedName>
</protein>
<dbReference type="KEGG" id="wvi:Weevi_0574"/>